<proteinExistence type="predicted"/>
<comment type="caution">
    <text evidence="2">The sequence shown here is derived from an EMBL/GenBank/DDBJ whole genome shotgun (WGS) entry which is preliminary data.</text>
</comment>
<protein>
    <submittedName>
        <fullName evidence="2">GNAT family N-acetyltransferase</fullName>
    </submittedName>
</protein>
<dbReference type="RefSeq" id="WP_175373440.1">
    <property type="nucleotide sequence ID" value="NZ_JABWCS010000217.1"/>
</dbReference>
<keyword evidence="3" id="KW-1185">Reference proteome</keyword>
<accession>A0A850EYT6</accession>
<name>A0A850EYT6_9BACL</name>
<dbReference type="GO" id="GO:0016747">
    <property type="term" value="F:acyltransferase activity, transferring groups other than amino-acyl groups"/>
    <property type="evidence" value="ECO:0007669"/>
    <property type="project" value="InterPro"/>
</dbReference>
<dbReference type="InterPro" id="IPR000182">
    <property type="entry name" value="GNAT_dom"/>
</dbReference>
<keyword evidence="2" id="KW-0808">Transferase</keyword>
<gene>
    <name evidence="2" type="ORF">HPT30_21865</name>
</gene>
<dbReference type="InterPro" id="IPR016181">
    <property type="entry name" value="Acyl_CoA_acyltransferase"/>
</dbReference>
<reference evidence="2" key="1">
    <citation type="submission" date="2020-06" db="EMBL/GenBank/DDBJ databases">
        <title>Paenibacillus sp. nov., isolated from soil.</title>
        <authorList>
            <person name="Seo Y.L."/>
        </authorList>
    </citation>
    <scope>NUCLEOTIDE SEQUENCE [LARGE SCALE GENOMIC DNA]</scope>
    <source>
        <strain evidence="2">JW14</strain>
    </source>
</reference>
<dbReference type="CDD" id="cd04301">
    <property type="entry name" value="NAT_SF"/>
    <property type="match status" value="1"/>
</dbReference>
<feature type="domain" description="N-acetyltransferase" evidence="1">
    <location>
        <begin position="16"/>
        <end position="160"/>
    </location>
</feature>
<dbReference type="SUPFAM" id="SSF55729">
    <property type="entry name" value="Acyl-CoA N-acyltransferases (Nat)"/>
    <property type="match status" value="1"/>
</dbReference>
<dbReference type="AlphaFoldDB" id="A0A850EYT6"/>
<dbReference type="Gene3D" id="3.40.630.30">
    <property type="match status" value="1"/>
</dbReference>
<dbReference type="Proteomes" id="UP000564806">
    <property type="component" value="Unassembled WGS sequence"/>
</dbReference>
<dbReference type="PROSITE" id="PS51186">
    <property type="entry name" value="GNAT"/>
    <property type="match status" value="1"/>
</dbReference>
<dbReference type="Pfam" id="PF00583">
    <property type="entry name" value="Acetyltransf_1"/>
    <property type="match status" value="1"/>
</dbReference>
<sequence length="160" mass="18411">MITLEAVSEPMSSENIEIQTYMMNSQPSYNLVVMGKALLTSEEILEENTDNFKAGEKMFYIRKHDENIGIVTYLLRNPHDNHTWIGLLIIHKDHEGHGIGREAVELIEGKLRQENVDKVRLCVQKENESGALFWGKNEYVIVNSSIDHRGNPIDIYEKKL</sequence>
<evidence type="ECO:0000313" key="3">
    <source>
        <dbReference type="Proteomes" id="UP000564806"/>
    </source>
</evidence>
<evidence type="ECO:0000313" key="2">
    <source>
        <dbReference type="EMBL" id="NUU63001.1"/>
    </source>
</evidence>
<organism evidence="2 3">
    <name type="scientific">Paenibacillus agri</name>
    <dbReference type="NCBI Taxonomy" id="2744309"/>
    <lineage>
        <taxon>Bacteria</taxon>
        <taxon>Bacillati</taxon>
        <taxon>Bacillota</taxon>
        <taxon>Bacilli</taxon>
        <taxon>Bacillales</taxon>
        <taxon>Paenibacillaceae</taxon>
        <taxon>Paenibacillus</taxon>
    </lineage>
</organism>
<dbReference type="EMBL" id="JABWCS010000217">
    <property type="protein sequence ID" value="NUU63001.1"/>
    <property type="molecule type" value="Genomic_DNA"/>
</dbReference>
<evidence type="ECO:0000259" key="1">
    <source>
        <dbReference type="PROSITE" id="PS51186"/>
    </source>
</evidence>